<sequence length="60" mass="7251">MCIGTMIYKNKQMNNPLLNDFLNTDVITQMDVCINENNNYWPQITDYQQLYNENPDYFYS</sequence>
<name>A0A6C0JYB5_9ZZZZ</name>
<dbReference type="EMBL" id="MN740710">
    <property type="protein sequence ID" value="QHU09377.1"/>
    <property type="molecule type" value="Genomic_DNA"/>
</dbReference>
<accession>A0A6C0JYB5</accession>
<dbReference type="AlphaFoldDB" id="A0A6C0JYB5"/>
<organism evidence="1">
    <name type="scientific">viral metagenome</name>
    <dbReference type="NCBI Taxonomy" id="1070528"/>
    <lineage>
        <taxon>unclassified sequences</taxon>
        <taxon>metagenomes</taxon>
        <taxon>organismal metagenomes</taxon>
    </lineage>
</organism>
<evidence type="ECO:0000313" key="1">
    <source>
        <dbReference type="EMBL" id="QHU09377.1"/>
    </source>
</evidence>
<protein>
    <submittedName>
        <fullName evidence="1">Uncharacterized protein</fullName>
    </submittedName>
</protein>
<reference evidence="1" key="1">
    <citation type="journal article" date="2020" name="Nature">
        <title>Giant virus diversity and host interactions through global metagenomics.</title>
        <authorList>
            <person name="Schulz F."/>
            <person name="Roux S."/>
            <person name="Paez-Espino D."/>
            <person name="Jungbluth S."/>
            <person name="Walsh D.A."/>
            <person name="Denef V.J."/>
            <person name="McMahon K.D."/>
            <person name="Konstantinidis K.T."/>
            <person name="Eloe-Fadrosh E.A."/>
            <person name="Kyrpides N.C."/>
            <person name="Woyke T."/>
        </authorList>
    </citation>
    <scope>NUCLEOTIDE SEQUENCE</scope>
    <source>
        <strain evidence="1">GVMAG-S-1074260-58</strain>
    </source>
</reference>
<proteinExistence type="predicted"/>